<feature type="transmembrane region" description="Helical" evidence="1">
    <location>
        <begin position="359"/>
        <end position="379"/>
    </location>
</feature>
<dbReference type="InterPro" id="IPR027463">
    <property type="entry name" value="AcrB_DN_DC_subdom"/>
</dbReference>
<gene>
    <name evidence="2" type="ordered locus">TREPR_0547</name>
</gene>
<dbReference type="RefSeq" id="WP_015709473.1">
    <property type="nucleotide sequence ID" value="NC_015578.1"/>
</dbReference>
<dbReference type="Gene3D" id="3.30.70.1440">
    <property type="entry name" value="Multidrug efflux transporter AcrB pore domain"/>
    <property type="match status" value="1"/>
</dbReference>
<dbReference type="Gene3D" id="3.30.70.1430">
    <property type="entry name" value="Multidrug efflux transporter AcrB pore domain"/>
    <property type="match status" value="2"/>
</dbReference>
<dbReference type="OrthoDB" id="366306at2"/>
<feature type="transmembrane region" description="Helical" evidence="1">
    <location>
        <begin position="530"/>
        <end position="549"/>
    </location>
</feature>
<feature type="transmembrane region" description="Helical" evidence="1">
    <location>
        <begin position="965"/>
        <end position="984"/>
    </location>
</feature>
<dbReference type="Proteomes" id="UP000009223">
    <property type="component" value="Chromosome"/>
</dbReference>
<organism evidence="2 3">
    <name type="scientific">Treponema primitia (strain ATCC BAA-887 / DSM 12427 / ZAS-2)</name>
    <dbReference type="NCBI Taxonomy" id="545694"/>
    <lineage>
        <taxon>Bacteria</taxon>
        <taxon>Pseudomonadati</taxon>
        <taxon>Spirochaetota</taxon>
        <taxon>Spirochaetia</taxon>
        <taxon>Spirochaetales</taxon>
        <taxon>Treponemataceae</taxon>
        <taxon>Treponema</taxon>
    </lineage>
</organism>
<dbReference type="HOGENOM" id="CLU_002755_1_2_12"/>
<feature type="transmembrane region" description="Helical" evidence="1">
    <location>
        <begin position="863"/>
        <end position="882"/>
    </location>
</feature>
<keyword evidence="1" id="KW-0812">Transmembrane</keyword>
<keyword evidence="1" id="KW-1133">Transmembrane helix</keyword>
<dbReference type="Gene3D" id="3.30.70.1320">
    <property type="entry name" value="Multidrug efflux transporter AcrB pore domain like"/>
    <property type="match status" value="1"/>
</dbReference>
<dbReference type="Gene3D" id="3.30.2090.10">
    <property type="entry name" value="Multidrug efflux transporter AcrB TolC docking domain, DN and DC subdomains"/>
    <property type="match status" value="2"/>
</dbReference>
<feature type="transmembrane region" description="Helical" evidence="1">
    <location>
        <begin position="385"/>
        <end position="406"/>
    </location>
</feature>
<dbReference type="GO" id="GO:0005886">
    <property type="term" value="C:plasma membrane"/>
    <property type="evidence" value="ECO:0007669"/>
    <property type="project" value="TreeGrafter"/>
</dbReference>
<protein>
    <submittedName>
        <fullName evidence="2">Putative AcrB family membrane transport protein</fullName>
    </submittedName>
</protein>
<dbReference type="PANTHER" id="PTHR32063">
    <property type="match status" value="1"/>
</dbReference>
<feature type="transmembrane region" description="Helical" evidence="1">
    <location>
        <begin position="462"/>
        <end position="489"/>
    </location>
</feature>
<reference evidence="2 3" key="2">
    <citation type="journal article" date="2011" name="ISME J.">
        <title>RNA-seq reveals cooperative metabolic interactions between two termite-gut spirochete species in co-culture.</title>
        <authorList>
            <person name="Rosenthal A.Z."/>
            <person name="Matson E.G."/>
            <person name="Eldar A."/>
            <person name="Leadbetter J.R."/>
        </authorList>
    </citation>
    <scope>NUCLEOTIDE SEQUENCE [LARGE SCALE GENOMIC DNA]</scope>
    <source>
        <strain evidence="3">ATCC BAA-887 / DSM 12427 / ZAS-2</strain>
    </source>
</reference>
<feature type="transmembrane region" description="Helical" evidence="1">
    <location>
        <begin position="889"/>
        <end position="909"/>
    </location>
</feature>
<name>F5YL95_TREPZ</name>
<dbReference type="InterPro" id="IPR001036">
    <property type="entry name" value="Acrflvin-R"/>
</dbReference>
<dbReference type="SUPFAM" id="SSF82693">
    <property type="entry name" value="Multidrug efflux transporter AcrB pore domain, PN1, PN2, PC1 and PC2 subdomains"/>
    <property type="match status" value="2"/>
</dbReference>
<feature type="transmembrane region" description="Helical" evidence="1">
    <location>
        <begin position="915"/>
        <end position="936"/>
    </location>
</feature>
<sequence>MKIADYAIKHPAVILMSLIILLVFGLIAGLSLNRNLVADISIPTAIVATTWPGVGPEDIEKEITNPLEDALGTLEGLKQISSSSQNSVSMITLELGYNEDINKRIPDIREKINAAMVDLPDDISGPPDIFPYSTSQLPIMTILVEGQGDRSELSVLCRDEVIPALSRIPGVAAVNMSGDSQDVVEILANLERLKAVGLSVLDIAKIIPAANVSLPGGDGVYQGYNLNIRTEGRYGSLREIEDQVLAFKDGRYIRLKDVAEVVVREDRQDNYVINHGRDSLALFIEKQRQGDSITISDTVHEILGNLEKEYAGGISFVFLKDDSGNISTSMSSVFQSAIMGAILAVLILFLFLHNRNTTLIIGLSIPLSILFTFIGLWAKGSTLDLITLAGLTSAIGMVVDASIVILENTQRHFDSGMDRKKAASLGADEVGAAVIASTATTLAAFFPIIFLSGLAGLILRDVAWTIIFALFSSAFVAIIVVPFLCALFLKPENKSSLSARIGGISEKWIEKLSDLYQRTLQGAMNSRKSFLLGTVFLMVLSFLSMRLLGFEFLAQTDMSEIEVSIETPGGYTLEMTRAKVMLLEQEIYRIISETETSYFVVGKADAFGVRKEKNRAYGSIRLSGVSKRKQHVTKIISRLQEEVPRLIPDIRATFSNGGVSNLLSLATGGSGFLIHVYGNDMDTVLAGAEQIRDYMRRDPNVADTDLNIRFNQREMTAKLAHQYLGTMGLSSYETAMMNRVIFNGLSLGTYYGGINNIPIELRTNFTGGTIPQDILYSLELNTSDGRRVSMANVAELETTEKISQIVHRNKSRSITVSASLMDPNVRETSRRVTSLIHTQGLVPGVSWEIGGSTEEMLSSFRSLIIVLAIAIFLVYAVMVIQFERFTQPLLIMSSIPFTLIGITGGLLLFGGTLNIVSLLGIITLAGVVVNNAIVLIDYTNMLRDRYGISLEEAIMTGAKSRLKPILMTTLTTLLGVIPLSIGLGEGSELYAPLGQSIFGGLFSSTFITLFFIPVLYLIMEKRKERKKAAKGQVLNSVQN</sequence>
<dbReference type="SUPFAM" id="SSF82714">
    <property type="entry name" value="Multidrug efflux transporter AcrB TolC docking domain, DN and DC subdomains"/>
    <property type="match status" value="1"/>
</dbReference>
<keyword evidence="1" id="KW-0472">Membrane</keyword>
<feature type="transmembrane region" description="Helical" evidence="1">
    <location>
        <begin position="333"/>
        <end position="352"/>
    </location>
</feature>
<proteinExistence type="predicted"/>
<dbReference type="Gene3D" id="1.20.1640.10">
    <property type="entry name" value="Multidrug efflux transporter AcrB transmembrane domain"/>
    <property type="match status" value="2"/>
</dbReference>
<evidence type="ECO:0000313" key="3">
    <source>
        <dbReference type="Proteomes" id="UP000009223"/>
    </source>
</evidence>
<feature type="transmembrane region" description="Helical" evidence="1">
    <location>
        <begin position="12"/>
        <end position="32"/>
    </location>
</feature>
<dbReference type="STRING" id="545694.TREPR_0547"/>
<evidence type="ECO:0000313" key="2">
    <source>
        <dbReference type="EMBL" id="AEF83814.1"/>
    </source>
</evidence>
<dbReference type="SUPFAM" id="SSF82866">
    <property type="entry name" value="Multidrug efflux transporter AcrB transmembrane domain"/>
    <property type="match status" value="2"/>
</dbReference>
<keyword evidence="3" id="KW-1185">Reference proteome</keyword>
<accession>F5YL95</accession>
<dbReference type="GO" id="GO:0042910">
    <property type="term" value="F:xenobiotic transmembrane transporter activity"/>
    <property type="evidence" value="ECO:0007669"/>
    <property type="project" value="TreeGrafter"/>
</dbReference>
<dbReference type="EMBL" id="CP001843">
    <property type="protein sequence ID" value="AEF83814.1"/>
    <property type="molecule type" value="Genomic_DNA"/>
</dbReference>
<dbReference type="eggNOG" id="COG0841">
    <property type="taxonomic scope" value="Bacteria"/>
</dbReference>
<reference evidence="3" key="1">
    <citation type="submission" date="2009-12" db="EMBL/GenBank/DDBJ databases">
        <title>Complete sequence of Treponema primitia strain ZAS-2.</title>
        <authorList>
            <person name="Tetu S.G."/>
            <person name="Matson E."/>
            <person name="Ren Q."/>
            <person name="Seshadri R."/>
            <person name="Elbourne L."/>
            <person name="Hassan K.A."/>
            <person name="Durkin A."/>
            <person name="Radune D."/>
            <person name="Mohamoud Y."/>
            <person name="Shay R."/>
            <person name="Jin S."/>
            <person name="Zhang X."/>
            <person name="Lucey K."/>
            <person name="Ballor N.R."/>
            <person name="Ottesen E."/>
            <person name="Rosenthal R."/>
            <person name="Allen A."/>
            <person name="Leadbetter J.R."/>
            <person name="Paulsen I.T."/>
        </authorList>
    </citation>
    <scope>NUCLEOTIDE SEQUENCE [LARGE SCALE GENOMIC DNA]</scope>
    <source>
        <strain evidence="3">ATCC BAA-887 / DSM 12427 / ZAS-2</strain>
    </source>
</reference>
<dbReference type="PRINTS" id="PR00702">
    <property type="entry name" value="ACRIFLAVINRP"/>
</dbReference>
<feature type="transmembrane region" description="Helical" evidence="1">
    <location>
        <begin position="996"/>
        <end position="1018"/>
    </location>
</feature>
<dbReference type="Pfam" id="PF00873">
    <property type="entry name" value="ACR_tran"/>
    <property type="match status" value="1"/>
</dbReference>
<dbReference type="AlphaFoldDB" id="F5YL95"/>
<evidence type="ECO:0000256" key="1">
    <source>
        <dbReference type="SAM" id="Phobius"/>
    </source>
</evidence>
<feature type="transmembrane region" description="Helical" evidence="1">
    <location>
        <begin position="427"/>
        <end position="450"/>
    </location>
</feature>
<dbReference type="KEGG" id="tpi:TREPR_0547"/>
<dbReference type="PANTHER" id="PTHR32063:SF0">
    <property type="entry name" value="SWARMING MOTILITY PROTEIN SWRC"/>
    <property type="match status" value="1"/>
</dbReference>